<feature type="domain" description="ABC transmembrane type-1" evidence="8">
    <location>
        <begin position="69"/>
        <end position="258"/>
    </location>
</feature>
<evidence type="ECO:0000256" key="5">
    <source>
        <dbReference type="ARBA" id="ARBA00022989"/>
    </source>
</evidence>
<evidence type="ECO:0000313" key="10">
    <source>
        <dbReference type="Proteomes" id="UP000216352"/>
    </source>
</evidence>
<feature type="transmembrane region" description="Helical" evidence="7">
    <location>
        <begin position="105"/>
        <end position="125"/>
    </location>
</feature>
<dbReference type="PROSITE" id="PS50928">
    <property type="entry name" value="ABC_TM1"/>
    <property type="match status" value="1"/>
</dbReference>
<dbReference type="Gene3D" id="1.10.3720.10">
    <property type="entry name" value="MetI-like"/>
    <property type="match status" value="1"/>
</dbReference>
<keyword evidence="6 7" id="KW-0472">Membrane</keyword>
<organism evidence="9 10">
    <name type="scientific">Bifidobacterium lemurum</name>
    <dbReference type="NCBI Taxonomy" id="1603886"/>
    <lineage>
        <taxon>Bacteria</taxon>
        <taxon>Bacillati</taxon>
        <taxon>Actinomycetota</taxon>
        <taxon>Actinomycetes</taxon>
        <taxon>Bifidobacteriales</taxon>
        <taxon>Bifidobacteriaceae</taxon>
        <taxon>Bifidobacterium</taxon>
    </lineage>
</organism>
<evidence type="ECO:0000259" key="8">
    <source>
        <dbReference type="PROSITE" id="PS50928"/>
    </source>
</evidence>
<dbReference type="Pfam" id="PF00528">
    <property type="entry name" value="BPD_transp_1"/>
    <property type="match status" value="1"/>
</dbReference>
<feature type="transmembrane region" description="Helical" evidence="7">
    <location>
        <begin position="187"/>
        <end position="204"/>
    </location>
</feature>
<evidence type="ECO:0000256" key="1">
    <source>
        <dbReference type="ARBA" id="ARBA00004651"/>
    </source>
</evidence>
<evidence type="ECO:0000256" key="2">
    <source>
        <dbReference type="ARBA" id="ARBA00022448"/>
    </source>
</evidence>
<dbReference type="PANTHER" id="PTHR43744">
    <property type="entry name" value="ABC TRANSPORTER PERMEASE PROTEIN MG189-RELATED-RELATED"/>
    <property type="match status" value="1"/>
</dbReference>
<feature type="transmembrane region" description="Helical" evidence="7">
    <location>
        <begin position="72"/>
        <end position="93"/>
    </location>
</feature>
<evidence type="ECO:0000256" key="7">
    <source>
        <dbReference type="RuleBase" id="RU363032"/>
    </source>
</evidence>
<feature type="transmembrane region" description="Helical" evidence="7">
    <location>
        <begin position="7"/>
        <end position="30"/>
    </location>
</feature>
<dbReference type="SUPFAM" id="SSF161098">
    <property type="entry name" value="MetI-like"/>
    <property type="match status" value="1"/>
</dbReference>
<evidence type="ECO:0000256" key="3">
    <source>
        <dbReference type="ARBA" id="ARBA00022475"/>
    </source>
</evidence>
<accession>A0A261FVN7</accession>
<evidence type="ECO:0000313" key="9">
    <source>
        <dbReference type="EMBL" id="OZG63188.1"/>
    </source>
</evidence>
<evidence type="ECO:0000256" key="6">
    <source>
        <dbReference type="ARBA" id="ARBA00023136"/>
    </source>
</evidence>
<comment type="caution">
    <text evidence="9">The sequence shown here is derived from an EMBL/GenBank/DDBJ whole genome shotgun (WGS) entry which is preliminary data.</text>
</comment>
<gene>
    <name evidence="9" type="ORF">BLEM_0453</name>
</gene>
<evidence type="ECO:0000256" key="4">
    <source>
        <dbReference type="ARBA" id="ARBA00022692"/>
    </source>
</evidence>
<dbReference type="Proteomes" id="UP000216352">
    <property type="component" value="Unassembled WGS sequence"/>
</dbReference>
<dbReference type="GO" id="GO:0055085">
    <property type="term" value="P:transmembrane transport"/>
    <property type="evidence" value="ECO:0007669"/>
    <property type="project" value="InterPro"/>
</dbReference>
<comment type="similarity">
    <text evidence="7">Belongs to the binding-protein-dependent transport system permease family.</text>
</comment>
<dbReference type="AlphaFoldDB" id="A0A261FVN7"/>
<reference evidence="9 10" key="1">
    <citation type="journal article" date="2017" name="BMC Genomics">
        <title>Comparative genomic and phylogenomic analyses of the Bifidobacteriaceae family.</title>
        <authorList>
            <person name="Lugli G.A."/>
            <person name="Milani C."/>
            <person name="Turroni F."/>
            <person name="Duranti S."/>
            <person name="Mancabelli L."/>
            <person name="Mangifesta M."/>
            <person name="Ferrario C."/>
            <person name="Modesto M."/>
            <person name="Mattarelli P."/>
            <person name="Jiri K."/>
            <person name="van Sinderen D."/>
            <person name="Ventura M."/>
        </authorList>
    </citation>
    <scope>NUCLEOTIDE SEQUENCE [LARGE SCALE GENOMIC DNA]</scope>
    <source>
        <strain evidence="9 10">DSM 28807</strain>
    </source>
</reference>
<dbReference type="RefSeq" id="WP_072725022.1">
    <property type="nucleotide sequence ID" value="NZ_BDIS01000011.1"/>
</dbReference>
<dbReference type="PANTHER" id="PTHR43744:SF12">
    <property type="entry name" value="ABC TRANSPORTER PERMEASE PROTEIN MG189-RELATED"/>
    <property type="match status" value="1"/>
</dbReference>
<keyword evidence="10" id="KW-1185">Reference proteome</keyword>
<dbReference type="GO" id="GO:0005886">
    <property type="term" value="C:plasma membrane"/>
    <property type="evidence" value="ECO:0007669"/>
    <property type="project" value="UniProtKB-SubCell"/>
</dbReference>
<keyword evidence="4 7" id="KW-0812">Transmembrane</keyword>
<dbReference type="InterPro" id="IPR035906">
    <property type="entry name" value="MetI-like_sf"/>
</dbReference>
<feature type="transmembrane region" description="Helical" evidence="7">
    <location>
        <begin position="237"/>
        <end position="258"/>
    </location>
</feature>
<keyword evidence="5 7" id="KW-1133">Transmembrane helix</keyword>
<comment type="subcellular location">
    <subcellularLocation>
        <location evidence="1 7">Cell membrane</location>
        <topology evidence="1 7">Multi-pass membrane protein</topology>
    </subcellularLocation>
</comment>
<feature type="transmembrane region" description="Helical" evidence="7">
    <location>
        <begin position="137"/>
        <end position="154"/>
    </location>
</feature>
<name>A0A261FVN7_9BIFI</name>
<dbReference type="STRING" id="1603886.GCA_001895165_00967"/>
<dbReference type="CDD" id="cd06261">
    <property type="entry name" value="TM_PBP2"/>
    <property type="match status" value="1"/>
</dbReference>
<dbReference type="InterPro" id="IPR000515">
    <property type="entry name" value="MetI-like"/>
</dbReference>
<keyword evidence="3" id="KW-1003">Cell membrane</keyword>
<protein>
    <submittedName>
        <fullName evidence="9">Sugar ABC transporter permease</fullName>
    </submittedName>
</protein>
<dbReference type="EMBL" id="MWWX01000002">
    <property type="protein sequence ID" value="OZG63188.1"/>
    <property type="molecule type" value="Genomic_DNA"/>
</dbReference>
<sequence length="272" mass="30324">MKKTLAIVVFNAILLLFAVVTIVPFVWMFISSFATNADIVSISDSLFPKPSTLDNYANIQSTFNFMGFFGNSLFICVVKTAIVLYTSAVGGYIFSKLKYRGRGFLFGMILSSMMIPWAVTIIPQYDMMVNFGLLDSYWALILPAMVNGFGVFMLKQAMDDIPDEIIEAARVDGASDFRIFHRIMLPLSRNALSAIGIFVFLWNWEDYLWPFLMINDQDKQLLAVGLKLFSGQYGTDYGGLFAATSIAIIPVLIVYLLFQKQFISGLAAGSGK</sequence>
<proteinExistence type="inferred from homology"/>
<dbReference type="OrthoDB" id="61122at2"/>
<keyword evidence="2 7" id="KW-0813">Transport</keyword>